<sequence>MAPLGLLRLLVVLYGAGLWRSARTSAALATNDVHLPEEQDLPHRRHHQPHQKEDTSAKAAYPVPDGVVVYHVEHEQTETDARRYVLAMTDAELHRLPAWCKQCNATLLHYCRSNDFLNDHCCCEYSHTKEQLPWIPHTCMRQLNERCQANAGSCSKYRAIKECCCDRVTKLEYKTKFSSASSIGMRQFWKLLVLAHAFHAFPRFVPFFETS</sequence>
<keyword evidence="5" id="KW-1185">Reference proteome</keyword>
<dbReference type="EMBL" id="AXCN02001150">
    <property type="status" value="NOT_ANNOTATED_CDS"/>
    <property type="molecule type" value="Genomic_DNA"/>
</dbReference>
<feature type="region of interest" description="Disordered" evidence="1">
    <location>
        <begin position="39"/>
        <end position="58"/>
    </location>
</feature>
<dbReference type="EnsemblMetazoa" id="AFAF021683-RA">
    <property type="protein sequence ID" value="AFAF021683-PA"/>
    <property type="gene ID" value="AFAF021683"/>
</dbReference>
<dbReference type="VEuPathDB" id="VectorBase:AFAF021683"/>
<dbReference type="Proteomes" id="UP000075886">
    <property type="component" value="Unassembled WGS sequence"/>
</dbReference>
<feature type="domain" description="CCC" evidence="3">
    <location>
        <begin position="72"/>
        <end position="174"/>
    </location>
</feature>
<feature type="signal peptide" evidence="2">
    <location>
        <begin position="1"/>
        <end position="21"/>
    </location>
</feature>
<dbReference type="Pfam" id="PF26644">
    <property type="entry name" value="CCC"/>
    <property type="match status" value="1"/>
</dbReference>
<accession>A0A1Y9H9I5</accession>
<evidence type="ECO:0000256" key="2">
    <source>
        <dbReference type="SAM" id="SignalP"/>
    </source>
</evidence>
<name>A0A1Y9H9I5_9DIPT</name>
<protein>
    <recommendedName>
        <fullName evidence="3">CCC domain-containing protein</fullName>
    </recommendedName>
</protein>
<feature type="chain" id="PRO_5011989207" description="CCC domain-containing protein" evidence="2">
    <location>
        <begin position="22"/>
        <end position="211"/>
    </location>
</feature>
<organism evidence="4 5">
    <name type="scientific">Anopheles farauti</name>
    <dbReference type="NCBI Taxonomy" id="69004"/>
    <lineage>
        <taxon>Eukaryota</taxon>
        <taxon>Metazoa</taxon>
        <taxon>Ecdysozoa</taxon>
        <taxon>Arthropoda</taxon>
        <taxon>Hexapoda</taxon>
        <taxon>Insecta</taxon>
        <taxon>Pterygota</taxon>
        <taxon>Neoptera</taxon>
        <taxon>Endopterygota</taxon>
        <taxon>Diptera</taxon>
        <taxon>Nematocera</taxon>
        <taxon>Culicoidea</taxon>
        <taxon>Culicidae</taxon>
        <taxon>Anophelinae</taxon>
        <taxon>Anopheles</taxon>
    </lineage>
</organism>
<evidence type="ECO:0000256" key="1">
    <source>
        <dbReference type="SAM" id="MobiDB-lite"/>
    </source>
</evidence>
<proteinExistence type="predicted"/>
<reference evidence="4" key="2">
    <citation type="submission" date="2020-05" db="UniProtKB">
        <authorList>
            <consortium name="EnsemblMetazoa"/>
        </authorList>
    </citation>
    <scope>IDENTIFICATION</scope>
    <source>
        <strain evidence="4">FAR1</strain>
    </source>
</reference>
<keyword evidence="2" id="KW-0732">Signal</keyword>
<evidence type="ECO:0000259" key="3">
    <source>
        <dbReference type="Pfam" id="PF26644"/>
    </source>
</evidence>
<dbReference type="InterPro" id="IPR058250">
    <property type="entry name" value="CCC"/>
</dbReference>
<dbReference type="AlphaFoldDB" id="A0A1Y9H9I5"/>
<reference evidence="5" key="1">
    <citation type="submission" date="2014-01" db="EMBL/GenBank/DDBJ databases">
        <title>The Genome Sequence of Anopheles farauti FAR1 (V2).</title>
        <authorList>
            <consortium name="The Broad Institute Genomics Platform"/>
            <person name="Neafsey D.E."/>
            <person name="Besansky N."/>
            <person name="Howell P."/>
            <person name="Walton C."/>
            <person name="Young S.K."/>
            <person name="Zeng Q."/>
            <person name="Gargeya S."/>
            <person name="Fitzgerald M."/>
            <person name="Haas B."/>
            <person name="Abouelleil A."/>
            <person name="Allen A.W."/>
            <person name="Alvarado L."/>
            <person name="Arachchi H.M."/>
            <person name="Berlin A.M."/>
            <person name="Chapman S.B."/>
            <person name="Gainer-Dewar J."/>
            <person name="Goldberg J."/>
            <person name="Griggs A."/>
            <person name="Gujja S."/>
            <person name="Hansen M."/>
            <person name="Howarth C."/>
            <person name="Imamovic A."/>
            <person name="Ireland A."/>
            <person name="Larimer J."/>
            <person name="McCowan C."/>
            <person name="Murphy C."/>
            <person name="Pearson M."/>
            <person name="Poon T.W."/>
            <person name="Priest M."/>
            <person name="Roberts A."/>
            <person name="Saif S."/>
            <person name="Shea T."/>
            <person name="Sisk P."/>
            <person name="Sykes S."/>
            <person name="Wortman J."/>
            <person name="Nusbaum C."/>
            <person name="Birren B."/>
        </authorList>
    </citation>
    <scope>NUCLEOTIDE SEQUENCE [LARGE SCALE GENOMIC DNA]</scope>
    <source>
        <strain evidence="5">FAR1</strain>
    </source>
</reference>
<evidence type="ECO:0000313" key="4">
    <source>
        <dbReference type="EnsemblMetazoa" id="AFAF021683-PA"/>
    </source>
</evidence>
<evidence type="ECO:0000313" key="5">
    <source>
        <dbReference type="Proteomes" id="UP000075886"/>
    </source>
</evidence>